<dbReference type="PANTHER" id="PTHR45824:SF29">
    <property type="entry name" value="GH16843P"/>
    <property type="match status" value="1"/>
</dbReference>
<reference evidence="2" key="1">
    <citation type="submission" date="2021-01" db="EMBL/GenBank/DDBJ databases">
        <authorList>
            <person name="Corre E."/>
            <person name="Pelletier E."/>
            <person name="Niang G."/>
            <person name="Scheremetjew M."/>
            <person name="Finn R."/>
            <person name="Kale V."/>
            <person name="Holt S."/>
            <person name="Cochrane G."/>
            <person name="Meng A."/>
            <person name="Brown T."/>
            <person name="Cohen L."/>
        </authorList>
    </citation>
    <scope>NUCLEOTIDE SEQUENCE</scope>
    <source>
        <strain evidence="2">CCMP3124</strain>
    </source>
</reference>
<dbReference type="InterPro" id="IPR052578">
    <property type="entry name" value="PI_Transfer_CRAL-TRIO"/>
</dbReference>
<evidence type="ECO:0000259" key="1">
    <source>
        <dbReference type="PROSITE" id="PS50191"/>
    </source>
</evidence>
<dbReference type="InterPro" id="IPR001251">
    <property type="entry name" value="CRAL-TRIO_dom"/>
</dbReference>
<dbReference type="SMART" id="SM01100">
    <property type="entry name" value="CRAL_TRIO_N"/>
    <property type="match status" value="1"/>
</dbReference>
<organism evidence="2">
    <name type="scientific">Erythrolobus australicus</name>
    <dbReference type="NCBI Taxonomy" id="1077150"/>
    <lineage>
        <taxon>Eukaryota</taxon>
        <taxon>Rhodophyta</taxon>
        <taxon>Bangiophyceae</taxon>
        <taxon>Porphyridiales</taxon>
        <taxon>Porphyridiaceae</taxon>
        <taxon>Erythrolobus</taxon>
    </lineage>
</organism>
<dbReference type="EMBL" id="HBGI01002941">
    <property type="protein sequence ID" value="CAD9240182.1"/>
    <property type="molecule type" value="Transcribed_RNA"/>
</dbReference>
<sequence>MALALEAGEREAVREVRALLEKGGDLEKEGAAEFCSDATLLRFLRARKHQVELAHKMVRASIKWRADNRPLEVQCEACAQNPRSHTLREVGMDRELRPVFYSSFAGQQNKDADDNIDHIIMVLERTFDLIPAQQLVWIIDVAGFSAGDLTPSTGKQALKLFGDHYPERLASVIVLDSPLVFSGLWRVLKQWIDPQTHKKIQFVRMRDREAVFKAMFDDALFARIEAELADTRDEARLASKSWWEETPLPPPRLEGRKIVPDDELEVDDCAVPVAS</sequence>
<dbReference type="SMART" id="SM00516">
    <property type="entry name" value="SEC14"/>
    <property type="match status" value="1"/>
</dbReference>
<dbReference type="PANTHER" id="PTHR45824">
    <property type="entry name" value="GH16843P"/>
    <property type="match status" value="1"/>
</dbReference>
<dbReference type="Gene3D" id="3.40.525.10">
    <property type="entry name" value="CRAL-TRIO lipid binding domain"/>
    <property type="match status" value="1"/>
</dbReference>
<dbReference type="InterPro" id="IPR036865">
    <property type="entry name" value="CRAL-TRIO_dom_sf"/>
</dbReference>
<protein>
    <recommendedName>
        <fullName evidence="1">CRAL-TRIO domain-containing protein</fullName>
    </recommendedName>
</protein>
<dbReference type="CDD" id="cd00170">
    <property type="entry name" value="SEC14"/>
    <property type="match status" value="1"/>
</dbReference>
<dbReference type="PROSITE" id="PS50191">
    <property type="entry name" value="CRAL_TRIO"/>
    <property type="match status" value="1"/>
</dbReference>
<dbReference type="AlphaFoldDB" id="A0A7S1TLG4"/>
<name>A0A7S1TLG4_9RHOD</name>
<dbReference type="SUPFAM" id="SSF52087">
    <property type="entry name" value="CRAL/TRIO domain"/>
    <property type="match status" value="1"/>
</dbReference>
<evidence type="ECO:0000313" key="2">
    <source>
        <dbReference type="EMBL" id="CAD9240182.1"/>
    </source>
</evidence>
<dbReference type="InterPro" id="IPR011074">
    <property type="entry name" value="CRAL/TRIO_N_dom"/>
</dbReference>
<feature type="domain" description="CRAL-TRIO" evidence="1">
    <location>
        <begin position="90"/>
        <end position="236"/>
    </location>
</feature>
<dbReference type="SUPFAM" id="SSF46938">
    <property type="entry name" value="CRAL/TRIO N-terminal domain"/>
    <property type="match status" value="1"/>
</dbReference>
<accession>A0A7S1TLG4</accession>
<gene>
    <name evidence="2" type="ORF">EAUS1353_LOCUS1920</name>
</gene>
<dbReference type="Pfam" id="PF00650">
    <property type="entry name" value="CRAL_TRIO"/>
    <property type="match status" value="1"/>
</dbReference>
<proteinExistence type="predicted"/>
<dbReference type="InterPro" id="IPR036273">
    <property type="entry name" value="CRAL/TRIO_N_dom_sf"/>
</dbReference>
<dbReference type="Pfam" id="PF03765">
    <property type="entry name" value="CRAL_TRIO_N"/>
    <property type="match status" value="1"/>
</dbReference>
<dbReference type="GO" id="GO:0008526">
    <property type="term" value="F:phosphatidylinositol transfer activity"/>
    <property type="evidence" value="ECO:0007669"/>
    <property type="project" value="TreeGrafter"/>
</dbReference>